<keyword evidence="8" id="KW-0012">Acyltransferase</keyword>
<name>A0ABY6HJY3_9ARCH</name>
<evidence type="ECO:0000256" key="4">
    <source>
        <dbReference type="ARBA" id="ARBA00007947"/>
    </source>
</evidence>
<feature type="domain" description="Mannose-1-phosphate guanyltransferase C-terminal" evidence="12">
    <location>
        <begin position="290"/>
        <end position="362"/>
    </location>
</feature>
<evidence type="ECO:0000256" key="8">
    <source>
        <dbReference type="ARBA" id="ARBA00023315"/>
    </source>
</evidence>
<dbReference type="InterPro" id="IPR011004">
    <property type="entry name" value="Trimer_LpxA-like_sf"/>
</dbReference>
<dbReference type="InterPro" id="IPR056729">
    <property type="entry name" value="GMPPB_C"/>
</dbReference>
<evidence type="ECO:0000256" key="6">
    <source>
        <dbReference type="ARBA" id="ARBA00022695"/>
    </source>
</evidence>
<evidence type="ECO:0000256" key="9">
    <source>
        <dbReference type="ARBA" id="ARBA00048247"/>
    </source>
</evidence>
<dbReference type="NCBIfam" id="TIGR03992">
    <property type="entry name" value="Arch_glmU"/>
    <property type="match status" value="1"/>
</dbReference>
<dbReference type="PANTHER" id="PTHR43584:SF8">
    <property type="entry name" value="N-ACETYLMURAMATE ALPHA-1-PHOSPHATE URIDYLYLTRANSFERASE"/>
    <property type="match status" value="1"/>
</dbReference>
<keyword evidence="14" id="KW-1185">Reference proteome</keyword>
<comment type="pathway">
    <text evidence="2">Nucleotide-sugar biosynthesis; UDP-N-acetyl-alpha-D-glucosamine biosynthesis; UDP-N-acetyl-alpha-D-glucosamine from N-acetyl-alpha-D-glucosamine 1-phosphate: step 1/1.</text>
</comment>
<evidence type="ECO:0000256" key="1">
    <source>
        <dbReference type="ARBA" id="ARBA00005166"/>
    </source>
</evidence>
<comment type="pathway">
    <text evidence="1">Nucleotide-sugar biosynthesis; UDP-N-acetyl-alpha-D-glucosamine biosynthesis; N-acetyl-alpha-D-glucosamine 1-phosphate from alpha-D-glucosamine 6-phosphate (route II): step 2/2.</text>
</comment>
<dbReference type="SUPFAM" id="SSF53448">
    <property type="entry name" value="Nucleotide-diphospho-sugar transferases"/>
    <property type="match status" value="1"/>
</dbReference>
<accession>A0ABY6HJY3</accession>
<dbReference type="Gene3D" id="3.90.550.10">
    <property type="entry name" value="Spore Coat Polysaccharide Biosynthesis Protein SpsA, Chain A"/>
    <property type="match status" value="1"/>
</dbReference>
<dbReference type="Pfam" id="PF00132">
    <property type="entry name" value="Hexapep"/>
    <property type="match status" value="1"/>
</dbReference>
<evidence type="ECO:0000259" key="12">
    <source>
        <dbReference type="Pfam" id="PF25087"/>
    </source>
</evidence>
<comment type="catalytic activity">
    <reaction evidence="9">
        <text>alpha-D-glucosamine 1-phosphate + acetyl-CoA = N-acetyl-alpha-D-glucosamine 1-phosphate + CoA + H(+)</text>
        <dbReference type="Rhea" id="RHEA:13725"/>
        <dbReference type="ChEBI" id="CHEBI:15378"/>
        <dbReference type="ChEBI" id="CHEBI:57287"/>
        <dbReference type="ChEBI" id="CHEBI:57288"/>
        <dbReference type="ChEBI" id="CHEBI:57776"/>
        <dbReference type="ChEBI" id="CHEBI:58516"/>
        <dbReference type="EC" id="2.3.1.157"/>
    </reaction>
</comment>
<evidence type="ECO:0000256" key="2">
    <source>
        <dbReference type="ARBA" id="ARBA00005208"/>
    </source>
</evidence>
<dbReference type="InterPro" id="IPR050065">
    <property type="entry name" value="GlmU-like"/>
</dbReference>
<evidence type="ECO:0000313" key="13">
    <source>
        <dbReference type="EMBL" id="UYP43832.1"/>
    </source>
</evidence>
<dbReference type="EMBL" id="CP104013">
    <property type="protein sequence ID" value="UYP43832.1"/>
    <property type="molecule type" value="Genomic_DNA"/>
</dbReference>
<proteinExistence type="inferred from homology"/>
<dbReference type="InterPro" id="IPR005835">
    <property type="entry name" value="NTP_transferase_dom"/>
</dbReference>
<protein>
    <submittedName>
        <fullName evidence="13">Bifunctional protein GlmU</fullName>
    </submittedName>
</protein>
<evidence type="ECO:0000256" key="3">
    <source>
        <dbReference type="ARBA" id="ARBA00007707"/>
    </source>
</evidence>
<dbReference type="InterPro" id="IPR023915">
    <property type="entry name" value="Bifunctiontional_GlmU_arc-type"/>
</dbReference>
<dbReference type="Gene3D" id="2.160.10.10">
    <property type="entry name" value="Hexapeptide repeat proteins"/>
    <property type="match status" value="1"/>
</dbReference>
<dbReference type="Pfam" id="PF00483">
    <property type="entry name" value="NTP_transferase"/>
    <property type="match status" value="1"/>
</dbReference>
<comment type="similarity">
    <text evidence="4">In the N-terminal section; belongs to the N-acetylglucosamine-1-phosphate uridyltransferase family.</text>
</comment>
<dbReference type="InterPro" id="IPR001451">
    <property type="entry name" value="Hexapep"/>
</dbReference>
<evidence type="ECO:0000256" key="5">
    <source>
        <dbReference type="ARBA" id="ARBA00022679"/>
    </source>
</evidence>
<comment type="similarity">
    <text evidence="3">In the C-terminal section; belongs to the transferase hexapeptide repeat family.</text>
</comment>
<evidence type="ECO:0000259" key="11">
    <source>
        <dbReference type="Pfam" id="PF00483"/>
    </source>
</evidence>
<sequence length="442" mass="48284">MTKLKAVILAAGEGKRLAPLTDTRPKPIIPIAGKPLLQHTIEALKTQGIEEILLIVGYRKEQVIEYFQEGLQFGVQITYIEQTEFLGTGHAANLAKDFAGSDPFLLIYGDLFMDSAIYHLAIQKFQEDNCDGVITAKQMPDPTKWGILKTDVGGYLEQLIEKPSDDRYGNLANAGVYLFDPSIFESIHETPLSSRGEYELTESIEIHLRKKKKFAVVDISAHFWSDVGHPWQLLDATKHVIEMLPGDPVTKTHSPPAQVINHGGKVEEGVTIHGTVVIGKNTILKSGTYIEGPVILGDNCTIGPNSYLRPYTCLGNGCKVGNGSEIKGSIIMDKTAIPHLSYVGDSIIGENVNMGCGTITANLRLDKMPISMQVKEKRVNTHCKKLGTIIGDNAQLGIQVSIMPGKTIGANAYVGSNTIVTENVPADSIYYMKVQNKIIIKT</sequence>
<dbReference type="PANTHER" id="PTHR43584">
    <property type="entry name" value="NUCLEOTIDYL TRANSFERASE"/>
    <property type="match status" value="1"/>
</dbReference>
<evidence type="ECO:0000313" key="14">
    <source>
        <dbReference type="Proteomes" id="UP001208689"/>
    </source>
</evidence>
<dbReference type="CDD" id="cd05636">
    <property type="entry name" value="LbH_G1P_TT_C_like"/>
    <property type="match status" value="1"/>
</dbReference>
<reference evidence="13" key="1">
    <citation type="submission" date="2022-09" db="EMBL/GenBank/DDBJ databases">
        <title>Actin cytoskeleton and complex cell architecture in an #Asgard archaeon.</title>
        <authorList>
            <person name="Ponce Toledo R.I."/>
            <person name="Schleper C."/>
            <person name="Rodrigues Oliveira T."/>
            <person name="Wollweber F."/>
            <person name="Xu J."/>
            <person name="Rittmann S."/>
            <person name="Klingl A."/>
            <person name="Pilhofer M."/>
        </authorList>
    </citation>
    <scope>NUCLEOTIDE SEQUENCE</scope>
    <source>
        <strain evidence="13">B-35</strain>
    </source>
</reference>
<keyword evidence="6" id="KW-0548">Nucleotidyltransferase</keyword>
<keyword evidence="7" id="KW-0511">Multifunctional enzyme</keyword>
<gene>
    <name evidence="13" type="ORF">NEF87_000117</name>
</gene>
<dbReference type="InterPro" id="IPR029044">
    <property type="entry name" value="Nucleotide-diphossugar_trans"/>
</dbReference>
<comment type="catalytic activity">
    <reaction evidence="10">
        <text>N-acetyl-alpha-D-glucosamine 1-phosphate + UTP + H(+) = UDP-N-acetyl-alpha-D-glucosamine + diphosphate</text>
        <dbReference type="Rhea" id="RHEA:13509"/>
        <dbReference type="ChEBI" id="CHEBI:15378"/>
        <dbReference type="ChEBI" id="CHEBI:33019"/>
        <dbReference type="ChEBI" id="CHEBI:46398"/>
        <dbReference type="ChEBI" id="CHEBI:57705"/>
        <dbReference type="ChEBI" id="CHEBI:57776"/>
        <dbReference type="EC" id="2.7.7.23"/>
    </reaction>
</comment>
<keyword evidence="5" id="KW-0808">Transferase</keyword>
<dbReference type="CDD" id="cd04181">
    <property type="entry name" value="NTP_transferase"/>
    <property type="match status" value="1"/>
</dbReference>
<evidence type="ECO:0000256" key="10">
    <source>
        <dbReference type="ARBA" id="ARBA00048493"/>
    </source>
</evidence>
<dbReference type="Proteomes" id="UP001208689">
    <property type="component" value="Chromosome"/>
</dbReference>
<organism evidence="13 14">
    <name type="scientific">Candidatus Lokiarchaeum ossiferum</name>
    <dbReference type="NCBI Taxonomy" id="2951803"/>
    <lineage>
        <taxon>Archaea</taxon>
        <taxon>Promethearchaeati</taxon>
        <taxon>Promethearchaeota</taxon>
        <taxon>Promethearchaeia</taxon>
        <taxon>Promethearchaeales</taxon>
        <taxon>Promethearchaeaceae</taxon>
        <taxon>Candidatus Lokiarchaeum</taxon>
    </lineage>
</organism>
<evidence type="ECO:0000256" key="7">
    <source>
        <dbReference type="ARBA" id="ARBA00023268"/>
    </source>
</evidence>
<feature type="domain" description="Nucleotidyl transferase" evidence="11">
    <location>
        <begin position="5"/>
        <end position="240"/>
    </location>
</feature>
<dbReference type="Pfam" id="PF25087">
    <property type="entry name" value="GMPPB_C"/>
    <property type="match status" value="1"/>
</dbReference>
<dbReference type="SUPFAM" id="SSF51161">
    <property type="entry name" value="Trimeric LpxA-like enzymes"/>
    <property type="match status" value="1"/>
</dbReference>